<dbReference type="Gene3D" id="3.40.630.20">
    <property type="entry name" value="Peptidase C15, pyroglutamyl peptidase I-like"/>
    <property type="match status" value="1"/>
</dbReference>
<evidence type="ECO:0008006" key="5">
    <source>
        <dbReference type="Google" id="ProtNLM"/>
    </source>
</evidence>
<organism evidence="3 4">
    <name type="scientific">Burkholderia arboris</name>
    <dbReference type="NCBI Taxonomy" id="488730"/>
    <lineage>
        <taxon>Bacteria</taxon>
        <taxon>Pseudomonadati</taxon>
        <taxon>Pseudomonadota</taxon>
        <taxon>Betaproteobacteria</taxon>
        <taxon>Burkholderiales</taxon>
        <taxon>Burkholderiaceae</taxon>
        <taxon>Burkholderia</taxon>
        <taxon>Burkholderia cepacia complex</taxon>
    </lineage>
</organism>
<sequence>MKRTRLATLLWTTVLGLAGCGGDTQSDTAASPPVAGQTASPSAPTTGPADPAPSLIPPNGATNPPPAAQYAGCMNAGVTPSVEEQRLVNVLPGGTTPFADQLLAAAGFDQFGPNFVRQLCTDGAIHSFADAVRTVKISGQALWQATVDRVQGRQVAGTLPQSDDRMLYWARLKMTLALRQWVPQASLTTEQRAQLQWVLERASRGQYAMSFPSGAGIKRIIVSGFDPFTLGTPGANHPSTNIRTGNPSGAVALALNNRQIRLADGSTAVIQTYLLPVDYDPFRKGMQEHTLAPFFTGAERVNASITMSQGGEGEFWIENWHGRYHAAAYPDNLGTTIGNPRAAPLLPGMQDADIYPPDDVLGFDPQPWQAYLPKQFTTTTLPFDAMIAANSGAAITLPGASQPGGYAVIWHTDHSEFTDCGNAASVVSFTGSDTYPPTTAPTAPAVLSCAQNGGGGNYLSNESGYRNTLLRDTLAPDGKIFAGHLHTPVMTHFSNGDDAKLTDPMFESYRNTIVQQSSNLVMAMAKAIP</sequence>
<accession>A0A9Q9SNI8</accession>
<dbReference type="AlphaFoldDB" id="A0A9Q9SNI8"/>
<feature type="region of interest" description="Disordered" evidence="1">
    <location>
        <begin position="24"/>
        <end position="68"/>
    </location>
</feature>
<gene>
    <name evidence="3" type="ORF">BAR24066_05686</name>
</gene>
<reference evidence="3 4" key="1">
    <citation type="submission" date="2019-09" db="EMBL/GenBank/DDBJ databases">
        <authorList>
            <person name="Depoorter E."/>
        </authorList>
    </citation>
    <scope>NUCLEOTIDE SEQUENCE [LARGE SCALE GENOMIC DNA]</scope>
    <source>
        <strain evidence="3">LMG 24066</strain>
    </source>
</reference>
<evidence type="ECO:0000313" key="3">
    <source>
        <dbReference type="EMBL" id="VWC18681.1"/>
    </source>
</evidence>
<dbReference type="EMBL" id="CABVPX010000029">
    <property type="protein sequence ID" value="VWC18681.1"/>
    <property type="molecule type" value="Genomic_DNA"/>
</dbReference>
<evidence type="ECO:0000313" key="4">
    <source>
        <dbReference type="Proteomes" id="UP000494172"/>
    </source>
</evidence>
<dbReference type="InterPro" id="IPR036440">
    <property type="entry name" value="Peptidase_C15-like_sf"/>
</dbReference>
<dbReference type="PROSITE" id="PS51257">
    <property type="entry name" value="PROKAR_LIPOPROTEIN"/>
    <property type="match status" value="1"/>
</dbReference>
<feature type="chain" id="PRO_5040389190" description="Lipoprotein" evidence="2">
    <location>
        <begin position="19"/>
        <end position="529"/>
    </location>
</feature>
<evidence type="ECO:0000256" key="1">
    <source>
        <dbReference type="SAM" id="MobiDB-lite"/>
    </source>
</evidence>
<dbReference type="SUPFAM" id="SSF53182">
    <property type="entry name" value="Pyrrolidone carboxyl peptidase (pyroglutamate aminopeptidase)"/>
    <property type="match status" value="1"/>
</dbReference>
<evidence type="ECO:0000256" key="2">
    <source>
        <dbReference type="SAM" id="SignalP"/>
    </source>
</evidence>
<feature type="signal peptide" evidence="2">
    <location>
        <begin position="1"/>
        <end position="18"/>
    </location>
</feature>
<proteinExistence type="predicted"/>
<name>A0A9Q9SNI8_9BURK</name>
<comment type="caution">
    <text evidence="3">The sequence shown here is derived from an EMBL/GenBank/DDBJ whole genome shotgun (WGS) entry which is preliminary data.</text>
</comment>
<dbReference type="Proteomes" id="UP000494172">
    <property type="component" value="Unassembled WGS sequence"/>
</dbReference>
<dbReference type="RefSeq" id="WP_233464320.1">
    <property type="nucleotide sequence ID" value="NZ_CABVPX010000029.1"/>
</dbReference>
<protein>
    <recommendedName>
        <fullName evidence="5">Lipoprotein</fullName>
    </recommendedName>
</protein>
<keyword evidence="2" id="KW-0732">Signal</keyword>